<keyword evidence="3" id="KW-1185">Reference proteome</keyword>
<evidence type="ECO:0000313" key="2">
    <source>
        <dbReference type="EMBL" id="GGR84946.1"/>
    </source>
</evidence>
<name>A0A918FV53_9ACTN</name>
<dbReference type="Proteomes" id="UP000606194">
    <property type="component" value="Unassembled WGS sequence"/>
</dbReference>
<dbReference type="AlphaFoldDB" id="A0A918FV53"/>
<dbReference type="Pfam" id="PF13358">
    <property type="entry name" value="DDE_3"/>
    <property type="match status" value="1"/>
</dbReference>
<reference evidence="2" key="1">
    <citation type="journal article" date="2014" name="Int. J. Syst. Evol. Microbiol.">
        <title>Complete genome sequence of Corynebacterium casei LMG S-19264T (=DSM 44701T), isolated from a smear-ripened cheese.</title>
        <authorList>
            <consortium name="US DOE Joint Genome Institute (JGI-PGF)"/>
            <person name="Walter F."/>
            <person name="Albersmeier A."/>
            <person name="Kalinowski J."/>
            <person name="Ruckert C."/>
        </authorList>
    </citation>
    <scope>NUCLEOTIDE SEQUENCE</scope>
    <source>
        <strain evidence="2">JCM 4386</strain>
    </source>
</reference>
<reference evidence="2" key="2">
    <citation type="submission" date="2020-09" db="EMBL/GenBank/DDBJ databases">
        <authorList>
            <person name="Sun Q."/>
            <person name="Ohkuma M."/>
        </authorList>
    </citation>
    <scope>NUCLEOTIDE SEQUENCE</scope>
    <source>
        <strain evidence="2">JCM 4386</strain>
    </source>
</reference>
<sequence>MVRVRGRSRRRISIAALTCYKPGHRSRLIYRPRRDDGNRDGHKSFSWRDYRDLLIAAHRQLGGPIVLVWDNLNVHKAVGLREWAAAQDWLTIYYLPPYAPDLNPVEGIWSLLRRGWLSNVAFSTPEHLVQTIRRGLRHIQYRSHLIDGCLTETGLTISP</sequence>
<comment type="caution">
    <text evidence="2">The sequence shown here is derived from an EMBL/GenBank/DDBJ whole genome shotgun (WGS) entry which is preliminary data.</text>
</comment>
<gene>
    <name evidence="2" type="ORF">GCM10010269_25150</name>
</gene>
<dbReference type="Gene3D" id="3.30.420.10">
    <property type="entry name" value="Ribonuclease H-like superfamily/Ribonuclease H"/>
    <property type="match status" value="1"/>
</dbReference>
<organism evidence="2 3">
    <name type="scientific">Streptomyces humidus</name>
    <dbReference type="NCBI Taxonomy" id="52259"/>
    <lineage>
        <taxon>Bacteria</taxon>
        <taxon>Bacillati</taxon>
        <taxon>Actinomycetota</taxon>
        <taxon>Actinomycetes</taxon>
        <taxon>Kitasatosporales</taxon>
        <taxon>Streptomycetaceae</taxon>
        <taxon>Streptomyces</taxon>
    </lineage>
</organism>
<dbReference type="GO" id="GO:0003676">
    <property type="term" value="F:nucleic acid binding"/>
    <property type="evidence" value="ECO:0007669"/>
    <property type="project" value="InterPro"/>
</dbReference>
<dbReference type="InterPro" id="IPR038717">
    <property type="entry name" value="Tc1-like_DDE_dom"/>
</dbReference>
<protein>
    <recommendedName>
        <fullName evidence="1">Tc1-like transposase DDE domain-containing protein</fullName>
    </recommendedName>
</protein>
<accession>A0A918FV53</accession>
<proteinExistence type="predicted"/>
<feature type="domain" description="Tc1-like transposase DDE" evidence="1">
    <location>
        <begin position="55"/>
        <end position="128"/>
    </location>
</feature>
<dbReference type="InterPro" id="IPR036397">
    <property type="entry name" value="RNaseH_sf"/>
</dbReference>
<evidence type="ECO:0000259" key="1">
    <source>
        <dbReference type="Pfam" id="PF13358"/>
    </source>
</evidence>
<evidence type="ECO:0000313" key="3">
    <source>
        <dbReference type="Proteomes" id="UP000606194"/>
    </source>
</evidence>
<dbReference type="EMBL" id="BMTL01000008">
    <property type="protein sequence ID" value="GGR84946.1"/>
    <property type="molecule type" value="Genomic_DNA"/>
</dbReference>